<accession>A0ABQ5QGB4</accession>
<comment type="caution">
    <text evidence="1">The sequence shown here is derived from an EMBL/GenBank/DDBJ whole genome shotgun (WGS) entry which is preliminary data.</text>
</comment>
<sequence length="470" mass="52678">MLPFLISETAWLVRVIQAVGLFVVITAFAPALRAEERHGQEPRIAALHGFESAEVRQQGFTLPKAAKVHVYARGGGMRSFIHGRGDQPLFAYGWILNATTREVVWQMDGSNTKRDWDYWVADRYLDLPAGSYEAYFANHGFGQSLLFAQWTRNIDRRSIHTEHQERPHGFLAAFGADESSLLRHWREQVGNYGMEVYLAAGQGAEVASFEAPLRWKNIVVSLPAATDDGHWTQAFHVRKPITLHVYAEGEGSGRNLADYGWIVDARTRARVWEMSMDKSQYAGGAQKNRRQVETIQLPAGDYEASYVTDDSHSPADWNAAPPCDPAFYGLTLSVPADAEASAVSLTDPLHWTVVAELVRVGDDQDRRTTFSLTGPQSLRVYAIGEGHREEMIDEAWIEDASGTRVWTMVRNHTSHAGGATKNRLADELIQLPKGTYTLRFKTDDSHAYGDWNDDAPWDPEHYGVTVYALK</sequence>
<evidence type="ECO:0000313" key="1">
    <source>
        <dbReference type="EMBL" id="GLH73882.1"/>
    </source>
</evidence>
<evidence type="ECO:0000313" key="2">
    <source>
        <dbReference type="Proteomes" id="UP001165069"/>
    </source>
</evidence>
<organism evidence="1 2">
    <name type="scientific">Geothrix limicola</name>
    <dbReference type="NCBI Taxonomy" id="2927978"/>
    <lineage>
        <taxon>Bacteria</taxon>
        <taxon>Pseudomonadati</taxon>
        <taxon>Acidobacteriota</taxon>
        <taxon>Holophagae</taxon>
        <taxon>Holophagales</taxon>
        <taxon>Holophagaceae</taxon>
        <taxon>Geothrix</taxon>
    </lineage>
</organism>
<reference evidence="1 2" key="1">
    <citation type="journal article" date="2023" name="Antonie Van Leeuwenhoek">
        <title>Mesoterricola silvestris gen. nov., sp. nov., Mesoterricola sediminis sp. nov., Geothrix oryzae sp. nov., Geothrix edaphica sp. nov., Geothrix rubra sp. nov., and Geothrix limicola sp. nov., six novel members of Acidobacteriota isolated from soils.</title>
        <authorList>
            <person name="Itoh H."/>
            <person name="Sugisawa Y."/>
            <person name="Mise K."/>
            <person name="Xu Z."/>
            <person name="Kuniyasu M."/>
            <person name="Ushijima N."/>
            <person name="Kawano K."/>
            <person name="Kobayashi E."/>
            <person name="Shiratori Y."/>
            <person name="Masuda Y."/>
            <person name="Senoo K."/>
        </authorList>
    </citation>
    <scope>NUCLEOTIDE SEQUENCE [LARGE SCALE GENOMIC DNA]</scope>
    <source>
        <strain evidence="1 2">Red804</strain>
    </source>
</reference>
<gene>
    <name evidence="1" type="ORF">GETHLI_23840</name>
</gene>
<name>A0ABQ5QGB4_9BACT</name>
<dbReference type="EMBL" id="BSDE01000004">
    <property type="protein sequence ID" value="GLH73882.1"/>
    <property type="molecule type" value="Genomic_DNA"/>
</dbReference>
<dbReference type="RefSeq" id="WP_285575548.1">
    <property type="nucleotide sequence ID" value="NZ_BSDE01000004.1"/>
</dbReference>
<proteinExistence type="predicted"/>
<protein>
    <submittedName>
        <fullName evidence="1">Uncharacterized protein</fullName>
    </submittedName>
</protein>
<dbReference type="Proteomes" id="UP001165069">
    <property type="component" value="Unassembled WGS sequence"/>
</dbReference>
<keyword evidence="2" id="KW-1185">Reference proteome</keyword>